<evidence type="ECO:0000256" key="1">
    <source>
        <dbReference type="ARBA" id="ARBA00005439"/>
    </source>
</evidence>
<dbReference type="GO" id="GO:0070124">
    <property type="term" value="P:mitochondrial translational initiation"/>
    <property type="evidence" value="ECO:0007669"/>
    <property type="project" value="TreeGrafter"/>
</dbReference>
<dbReference type="GO" id="GO:0003743">
    <property type="term" value="F:translation initiation factor activity"/>
    <property type="evidence" value="ECO:0007669"/>
    <property type="project" value="UniProtKB-KW"/>
</dbReference>
<keyword evidence="2" id="KW-0396">Initiation factor</keyword>
<feature type="compositionally biased region" description="Basic and acidic residues" evidence="4">
    <location>
        <begin position="241"/>
        <end position="296"/>
    </location>
</feature>
<evidence type="ECO:0000313" key="5">
    <source>
        <dbReference type="EMBL" id="PVI04728.1"/>
    </source>
</evidence>
<feature type="region of interest" description="Disordered" evidence="4">
    <location>
        <begin position="220"/>
        <end position="296"/>
    </location>
</feature>
<dbReference type="EMBL" id="KZ805319">
    <property type="protein sequence ID" value="PVI04728.1"/>
    <property type="molecule type" value="Genomic_DNA"/>
</dbReference>
<dbReference type="STRING" id="97972.A0A2V1E2E3"/>
<evidence type="ECO:0000256" key="2">
    <source>
        <dbReference type="ARBA" id="ARBA00022540"/>
    </source>
</evidence>
<name>A0A2V1E2E3_9PLEO</name>
<evidence type="ECO:0000256" key="3">
    <source>
        <dbReference type="ARBA" id="ARBA00022917"/>
    </source>
</evidence>
<organism evidence="5 6">
    <name type="scientific">Periconia macrospinosa</name>
    <dbReference type="NCBI Taxonomy" id="97972"/>
    <lineage>
        <taxon>Eukaryota</taxon>
        <taxon>Fungi</taxon>
        <taxon>Dikarya</taxon>
        <taxon>Ascomycota</taxon>
        <taxon>Pezizomycotina</taxon>
        <taxon>Dothideomycetes</taxon>
        <taxon>Pleosporomycetidae</taxon>
        <taxon>Pleosporales</taxon>
        <taxon>Massarineae</taxon>
        <taxon>Periconiaceae</taxon>
        <taxon>Periconia</taxon>
    </lineage>
</organism>
<keyword evidence="3" id="KW-0648">Protein biosynthesis</keyword>
<dbReference type="GO" id="GO:0032790">
    <property type="term" value="P:ribosome disassembly"/>
    <property type="evidence" value="ECO:0007669"/>
    <property type="project" value="TreeGrafter"/>
</dbReference>
<evidence type="ECO:0000256" key="4">
    <source>
        <dbReference type="SAM" id="MobiDB-lite"/>
    </source>
</evidence>
<evidence type="ECO:0000313" key="6">
    <source>
        <dbReference type="Proteomes" id="UP000244855"/>
    </source>
</evidence>
<accession>A0A2V1E2E3</accession>
<dbReference type="Gene3D" id="3.30.110.10">
    <property type="entry name" value="Translation initiation factor 3 (IF-3), C-terminal domain"/>
    <property type="match status" value="1"/>
</dbReference>
<dbReference type="GO" id="GO:0005739">
    <property type="term" value="C:mitochondrion"/>
    <property type="evidence" value="ECO:0007669"/>
    <property type="project" value="TreeGrafter"/>
</dbReference>
<proteinExistence type="inferred from homology"/>
<reference evidence="5 6" key="1">
    <citation type="journal article" date="2018" name="Sci. Rep.">
        <title>Comparative genomics provides insights into the lifestyle and reveals functional heterogeneity of dark septate endophytic fungi.</title>
        <authorList>
            <person name="Knapp D.G."/>
            <person name="Nemeth J.B."/>
            <person name="Barry K."/>
            <person name="Hainaut M."/>
            <person name="Henrissat B."/>
            <person name="Johnson J."/>
            <person name="Kuo A."/>
            <person name="Lim J.H.P."/>
            <person name="Lipzen A."/>
            <person name="Nolan M."/>
            <person name="Ohm R.A."/>
            <person name="Tamas L."/>
            <person name="Grigoriev I.V."/>
            <person name="Spatafora J.W."/>
            <person name="Nagy L.G."/>
            <person name="Kovacs G.M."/>
        </authorList>
    </citation>
    <scope>NUCLEOTIDE SEQUENCE [LARGE SCALE GENOMIC DNA]</scope>
    <source>
        <strain evidence="5 6">DSE2036</strain>
    </source>
</reference>
<dbReference type="PANTHER" id="PTHR10938">
    <property type="entry name" value="TRANSLATION INITIATION FACTOR IF-3"/>
    <property type="match status" value="1"/>
</dbReference>
<gene>
    <name evidence="5" type="ORF">DM02DRAFT_611340</name>
</gene>
<keyword evidence="6" id="KW-1185">Reference proteome</keyword>
<dbReference type="Proteomes" id="UP000244855">
    <property type="component" value="Unassembled WGS sequence"/>
</dbReference>
<protein>
    <recommendedName>
        <fullName evidence="7">Translation initiation factor 3 N-terminal domain-containing protein</fullName>
    </recommendedName>
</protein>
<dbReference type="PANTHER" id="PTHR10938:SF0">
    <property type="entry name" value="TRANSLATION INITIATION FACTOR IF-3, MITOCHONDRIAL"/>
    <property type="match status" value="1"/>
</dbReference>
<dbReference type="GO" id="GO:0043022">
    <property type="term" value="F:ribosome binding"/>
    <property type="evidence" value="ECO:0007669"/>
    <property type="project" value="TreeGrafter"/>
</dbReference>
<dbReference type="SUPFAM" id="SSF55200">
    <property type="entry name" value="Translation initiation factor IF3, C-terminal domain"/>
    <property type="match status" value="1"/>
</dbReference>
<sequence>MSRYHLSGTSRALYRVFIAPTLTPPGRFRLQHPFLLPQAARLLPQTAPFSTQQRADDDISAAAEAFRRDHGLQSDVVVFVDSNGITHTASIRTALSSFDNNTHYLSVLQKVRFDQNKKALPPYCKVLSKSTRTYQLEMKLAQQRREREKKKAAGPAPKKLEFNWAIEAGDLKHRLNRLREFLEDGKHVEVLIGPKRKGRKATEQECASLLKSMKEAVGEVDGAKESKPADGSVGGVMTHFFEGKKSTEGEVDRENSDVNRKEKRKLEAKQREEKKAERRKKMQQEIEQRIKQPADA</sequence>
<dbReference type="OrthoDB" id="21573at2759"/>
<dbReference type="InterPro" id="IPR036788">
    <property type="entry name" value="T_IF-3_C_sf"/>
</dbReference>
<comment type="similarity">
    <text evidence="1">Belongs to the IF-3 family.</text>
</comment>
<dbReference type="InterPro" id="IPR001288">
    <property type="entry name" value="Translation_initiation_fac_3"/>
</dbReference>
<dbReference type="AlphaFoldDB" id="A0A2V1E2E3"/>
<evidence type="ECO:0008006" key="7">
    <source>
        <dbReference type="Google" id="ProtNLM"/>
    </source>
</evidence>